<feature type="region of interest" description="Disordered" evidence="1">
    <location>
        <begin position="290"/>
        <end position="320"/>
    </location>
</feature>
<dbReference type="SMART" id="SM00353">
    <property type="entry name" value="HLH"/>
    <property type="match status" value="1"/>
</dbReference>
<feature type="compositionally biased region" description="Gly residues" evidence="1">
    <location>
        <begin position="244"/>
        <end position="254"/>
    </location>
</feature>
<keyword evidence="4" id="KW-1185">Reference proteome</keyword>
<dbReference type="PANTHER" id="PTHR47336:SF4">
    <property type="entry name" value="BHLH TRANSCRIPTION FACTOR (EUROFUNG)"/>
    <property type="match status" value="1"/>
</dbReference>
<evidence type="ECO:0000259" key="2">
    <source>
        <dbReference type="PROSITE" id="PS50888"/>
    </source>
</evidence>
<dbReference type="Pfam" id="PF00010">
    <property type="entry name" value="HLH"/>
    <property type="match status" value="1"/>
</dbReference>
<reference evidence="3" key="1">
    <citation type="submission" date="2023-06" db="EMBL/GenBank/DDBJ databases">
        <title>Genome-scale phylogeny and comparative genomics of the fungal order Sordariales.</title>
        <authorList>
            <consortium name="Lawrence Berkeley National Laboratory"/>
            <person name="Hensen N."/>
            <person name="Bonometti L."/>
            <person name="Westerberg I."/>
            <person name="Brannstrom I.O."/>
            <person name="Guillou S."/>
            <person name="Cros-Aarteil S."/>
            <person name="Calhoun S."/>
            <person name="Haridas S."/>
            <person name="Kuo A."/>
            <person name="Mondo S."/>
            <person name="Pangilinan J."/>
            <person name="Riley R."/>
            <person name="Labutti K."/>
            <person name="Andreopoulos B."/>
            <person name="Lipzen A."/>
            <person name="Chen C."/>
            <person name="Yanf M."/>
            <person name="Daum C."/>
            <person name="Ng V."/>
            <person name="Clum A."/>
            <person name="Steindorff A."/>
            <person name="Ohm R."/>
            <person name="Martin F."/>
            <person name="Silar P."/>
            <person name="Natvig D."/>
            <person name="Lalanne C."/>
            <person name="Gautier V."/>
            <person name="Ament-Velasquez S.L."/>
            <person name="Kruys A."/>
            <person name="Hutchinson M.I."/>
            <person name="Powell A.J."/>
            <person name="Barry K."/>
            <person name="Miller A.N."/>
            <person name="Grigoriev I.V."/>
            <person name="Debuchy R."/>
            <person name="Gladieux P."/>
            <person name="Thoren M.H."/>
            <person name="Johannesson H."/>
        </authorList>
    </citation>
    <scope>NUCLEOTIDE SEQUENCE</scope>
    <source>
        <strain evidence="3">PSN4</strain>
    </source>
</reference>
<name>A0AAJ0FBS6_9PEZI</name>
<organism evidence="3 4">
    <name type="scientific">Echria macrotheca</name>
    <dbReference type="NCBI Taxonomy" id="438768"/>
    <lineage>
        <taxon>Eukaryota</taxon>
        <taxon>Fungi</taxon>
        <taxon>Dikarya</taxon>
        <taxon>Ascomycota</taxon>
        <taxon>Pezizomycotina</taxon>
        <taxon>Sordariomycetes</taxon>
        <taxon>Sordariomycetidae</taxon>
        <taxon>Sordariales</taxon>
        <taxon>Schizotheciaceae</taxon>
        <taxon>Echria</taxon>
    </lineage>
</organism>
<dbReference type="SUPFAM" id="SSF47459">
    <property type="entry name" value="HLH, helix-loop-helix DNA-binding domain"/>
    <property type="match status" value="1"/>
</dbReference>
<feature type="region of interest" description="Disordered" evidence="1">
    <location>
        <begin position="146"/>
        <end position="206"/>
    </location>
</feature>
<comment type="caution">
    <text evidence="3">The sequence shown here is derived from an EMBL/GenBank/DDBJ whole genome shotgun (WGS) entry which is preliminary data.</text>
</comment>
<dbReference type="Proteomes" id="UP001239445">
    <property type="component" value="Unassembled WGS sequence"/>
</dbReference>
<feature type="compositionally biased region" description="Polar residues" evidence="1">
    <location>
        <begin position="184"/>
        <end position="193"/>
    </location>
</feature>
<evidence type="ECO:0000313" key="4">
    <source>
        <dbReference type="Proteomes" id="UP001239445"/>
    </source>
</evidence>
<dbReference type="InterPro" id="IPR011598">
    <property type="entry name" value="bHLH_dom"/>
</dbReference>
<feature type="compositionally biased region" description="Basic residues" evidence="1">
    <location>
        <begin position="169"/>
        <end position="183"/>
    </location>
</feature>
<feature type="domain" description="BHLH" evidence="2">
    <location>
        <begin position="206"/>
        <end position="288"/>
    </location>
</feature>
<feature type="compositionally biased region" description="Basic and acidic residues" evidence="1">
    <location>
        <begin position="290"/>
        <end position="302"/>
    </location>
</feature>
<dbReference type="Gene3D" id="4.10.280.10">
    <property type="entry name" value="Helix-loop-helix DNA-binding domain"/>
    <property type="match status" value="1"/>
</dbReference>
<feature type="compositionally biased region" description="Polar residues" evidence="1">
    <location>
        <begin position="146"/>
        <end position="163"/>
    </location>
</feature>
<protein>
    <recommendedName>
        <fullName evidence="2">BHLH domain-containing protein</fullName>
    </recommendedName>
</protein>
<dbReference type="GO" id="GO:0046983">
    <property type="term" value="F:protein dimerization activity"/>
    <property type="evidence" value="ECO:0007669"/>
    <property type="project" value="InterPro"/>
</dbReference>
<evidence type="ECO:0000256" key="1">
    <source>
        <dbReference type="SAM" id="MobiDB-lite"/>
    </source>
</evidence>
<feature type="region of interest" description="Disordered" evidence="1">
    <location>
        <begin position="81"/>
        <end position="106"/>
    </location>
</feature>
<dbReference type="PROSITE" id="PS50888">
    <property type="entry name" value="BHLH"/>
    <property type="match status" value="1"/>
</dbReference>
<sequence length="320" mass="34721">MDLDKNKGTLPSANLAPWAVDTTFGPGFSYSPRDRTDDSDFFSMSGTQAAWSALEAYSQAPVSAPLQTSIPYFTGDGLVGQDPWTLETDSDSGDISPVGGRYPAPELDAAPRWSWSQPSNPPFDMDNTSASLPAVVANYALEASSPATNGAVSTRAKANNAKTTPKLRTASRKTRKSPARRSSRGATSPSEADTNAAEDITPEDLRARRNHNLVEKQYRNRLNAQFERLLAVLPSEQQRQSSSGYGGDGFGGGGDGDDDEGPAAGVVDDKRMSKAEVLDVATRRIKDLESERRRLQRERRELLQNMEMMSDAVSRSNAQR</sequence>
<proteinExistence type="predicted"/>
<accession>A0AAJ0FBS6</accession>
<dbReference type="InterPro" id="IPR052099">
    <property type="entry name" value="Regulatory_TF_Diverse"/>
</dbReference>
<dbReference type="InterPro" id="IPR036638">
    <property type="entry name" value="HLH_DNA-bd_sf"/>
</dbReference>
<gene>
    <name evidence="3" type="ORF">QBC47DRAFT_189728</name>
</gene>
<dbReference type="EMBL" id="MU839833">
    <property type="protein sequence ID" value="KAK1755460.1"/>
    <property type="molecule type" value="Genomic_DNA"/>
</dbReference>
<evidence type="ECO:0000313" key="3">
    <source>
        <dbReference type="EMBL" id="KAK1755460.1"/>
    </source>
</evidence>
<dbReference type="PANTHER" id="PTHR47336">
    <property type="entry name" value="TRANSCRIPTION FACTOR HMS1-RELATED"/>
    <property type="match status" value="1"/>
</dbReference>
<feature type="region of interest" description="Disordered" evidence="1">
    <location>
        <begin position="234"/>
        <end position="270"/>
    </location>
</feature>
<dbReference type="AlphaFoldDB" id="A0AAJ0FBS6"/>